<dbReference type="PANTHER" id="PTHR31965:SF1">
    <property type="entry name" value="TRANSMEMBRANE PROTEIN 42"/>
    <property type="match status" value="1"/>
</dbReference>
<dbReference type="PANTHER" id="PTHR31965">
    <property type="entry name" value="TRANSMEMBRANE PROTEIN 42"/>
    <property type="match status" value="1"/>
</dbReference>
<dbReference type="AlphaFoldDB" id="A0AAD9RUP0"/>
<gene>
    <name evidence="3" type="ORF">KPH14_001539</name>
</gene>
<reference evidence="3" key="1">
    <citation type="submission" date="2021-08" db="EMBL/GenBank/DDBJ databases">
        <authorList>
            <person name="Misof B."/>
            <person name="Oliver O."/>
            <person name="Podsiadlowski L."/>
            <person name="Donath A."/>
            <person name="Peters R."/>
            <person name="Mayer C."/>
            <person name="Rust J."/>
            <person name="Gunkel S."/>
            <person name="Lesny P."/>
            <person name="Martin S."/>
            <person name="Oeyen J.P."/>
            <person name="Petersen M."/>
            <person name="Panagiotis P."/>
            <person name="Wilbrandt J."/>
            <person name="Tanja T."/>
        </authorList>
    </citation>
    <scope>NUCLEOTIDE SEQUENCE</scope>
    <source>
        <strain evidence="3">GBR_01_08_01A</strain>
        <tissue evidence="3">Thorax + abdomen</tissue>
    </source>
</reference>
<reference evidence="3" key="2">
    <citation type="journal article" date="2023" name="Commun. Biol.">
        <title>Intrasexual cuticular hydrocarbon dimorphism in a wasp sheds light on hydrocarbon biosynthesis genes in Hymenoptera.</title>
        <authorList>
            <person name="Moris V.C."/>
            <person name="Podsiadlowski L."/>
            <person name="Martin S."/>
            <person name="Oeyen J.P."/>
            <person name="Donath A."/>
            <person name="Petersen M."/>
            <person name="Wilbrandt J."/>
            <person name="Misof B."/>
            <person name="Liedtke D."/>
            <person name="Thamm M."/>
            <person name="Scheiner R."/>
            <person name="Schmitt T."/>
            <person name="Niehuis O."/>
        </authorList>
    </citation>
    <scope>NUCLEOTIDE SEQUENCE</scope>
    <source>
        <strain evidence="3">GBR_01_08_01A</strain>
    </source>
</reference>
<evidence type="ECO:0000256" key="1">
    <source>
        <dbReference type="SAM" id="Phobius"/>
    </source>
</evidence>
<evidence type="ECO:0000313" key="4">
    <source>
        <dbReference type="Proteomes" id="UP001258017"/>
    </source>
</evidence>
<keyword evidence="1" id="KW-0472">Membrane</keyword>
<dbReference type="Pfam" id="PF00892">
    <property type="entry name" value="EamA"/>
    <property type="match status" value="1"/>
</dbReference>
<dbReference type="GO" id="GO:0016020">
    <property type="term" value="C:membrane"/>
    <property type="evidence" value="ECO:0007669"/>
    <property type="project" value="InterPro"/>
</dbReference>
<name>A0AAD9RUP0_9HYME</name>
<feature type="domain" description="EamA" evidence="2">
    <location>
        <begin position="32"/>
        <end position="130"/>
    </location>
</feature>
<organism evidence="3 4">
    <name type="scientific">Odynerus spinipes</name>
    <dbReference type="NCBI Taxonomy" id="1348599"/>
    <lineage>
        <taxon>Eukaryota</taxon>
        <taxon>Metazoa</taxon>
        <taxon>Ecdysozoa</taxon>
        <taxon>Arthropoda</taxon>
        <taxon>Hexapoda</taxon>
        <taxon>Insecta</taxon>
        <taxon>Pterygota</taxon>
        <taxon>Neoptera</taxon>
        <taxon>Endopterygota</taxon>
        <taxon>Hymenoptera</taxon>
        <taxon>Apocrita</taxon>
        <taxon>Aculeata</taxon>
        <taxon>Vespoidea</taxon>
        <taxon>Vespidae</taxon>
        <taxon>Eumeninae</taxon>
        <taxon>Odynerus</taxon>
    </lineage>
</organism>
<feature type="transmembrane region" description="Helical" evidence="1">
    <location>
        <begin position="88"/>
        <end position="108"/>
    </location>
</feature>
<dbReference type="Proteomes" id="UP001258017">
    <property type="component" value="Unassembled WGS sequence"/>
</dbReference>
<dbReference type="InterPro" id="IPR037185">
    <property type="entry name" value="EmrE-like"/>
</dbReference>
<feature type="transmembrane region" description="Helical" evidence="1">
    <location>
        <begin position="23"/>
        <end position="42"/>
    </location>
</feature>
<dbReference type="EMBL" id="JAIFRP010000014">
    <property type="protein sequence ID" value="KAK2586284.1"/>
    <property type="molecule type" value="Genomic_DNA"/>
</dbReference>
<feature type="transmembrane region" description="Helical" evidence="1">
    <location>
        <begin position="54"/>
        <end position="76"/>
    </location>
</feature>
<accession>A0AAD9RUP0</accession>
<protein>
    <recommendedName>
        <fullName evidence="2">EamA domain-containing protein</fullName>
    </recommendedName>
</protein>
<evidence type="ECO:0000313" key="3">
    <source>
        <dbReference type="EMBL" id="KAK2586284.1"/>
    </source>
</evidence>
<dbReference type="InterPro" id="IPR039632">
    <property type="entry name" value="TMEM42"/>
</dbReference>
<dbReference type="InterPro" id="IPR000620">
    <property type="entry name" value="EamA_dom"/>
</dbReference>
<keyword evidence="1" id="KW-0812">Transmembrane</keyword>
<proteinExistence type="predicted"/>
<feature type="transmembrane region" description="Helical" evidence="1">
    <location>
        <begin position="114"/>
        <end position="135"/>
    </location>
</feature>
<keyword evidence="4" id="KW-1185">Reference proteome</keyword>
<dbReference type="SUPFAM" id="SSF103481">
    <property type="entry name" value="Multidrug resistance efflux transporter EmrE"/>
    <property type="match status" value="1"/>
</dbReference>
<comment type="caution">
    <text evidence="3">The sequence shown here is derived from an EMBL/GenBank/DDBJ whole genome shotgun (WGS) entry which is preliminary data.</text>
</comment>
<evidence type="ECO:0000259" key="2">
    <source>
        <dbReference type="Pfam" id="PF00892"/>
    </source>
</evidence>
<keyword evidence="1" id="KW-1133">Transmembrane helix</keyword>
<sequence length="149" mass="15781">MGFAKEQDAKVSTRLPEQGKTKIHLAVCGGIFATCGSLFGKLVGGAELPFVEPLLLKGALLVLMVVCNTIGCMLVVKALNGSESSLPVTVASTTTTYVCSAFVGLLIFGESTSLTWWCGTSLVILGLILVCYTSGKEDHTSQQRKLKHQ</sequence>
<dbReference type="Gene3D" id="1.10.3730.20">
    <property type="match status" value="1"/>
</dbReference>